<keyword evidence="8" id="KW-1185">Reference proteome</keyword>
<evidence type="ECO:0000313" key="7">
    <source>
        <dbReference type="EMBL" id="GIJ59187.1"/>
    </source>
</evidence>
<keyword evidence="4 6" id="KW-1133">Transmembrane helix</keyword>
<evidence type="ECO:0000313" key="8">
    <source>
        <dbReference type="Proteomes" id="UP000612585"/>
    </source>
</evidence>
<evidence type="ECO:0000256" key="2">
    <source>
        <dbReference type="ARBA" id="ARBA00022475"/>
    </source>
</evidence>
<feature type="transmembrane region" description="Helical" evidence="6">
    <location>
        <begin position="106"/>
        <end position="131"/>
    </location>
</feature>
<evidence type="ECO:0000256" key="6">
    <source>
        <dbReference type="SAM" id="Phobius"/>
    </source>
</evidence>
<reference evidence="7" key="1">
    <citation type="submission" date="2021-01" db="EMBL/GenBank/DDBJ databases">
        <title>Whole genome shotgun sequence of Virgisporangium aurantiacum NBRC 16421.</title>
        <authorList>
            <person name="Komaki H."/>
            <person name="Tamura T."/>
        </authorList>
    </citation>
    <scope>NUCLEOTIDE SEQUENCE</scope>
    <source>
        <strain evidence="7">NBRC 16421</strain>
    </source>
</reference>
<feature type="transmembrane region" description="Helical" evidence="6">
    <location>
        <begin position="213"/>
        <end position="235"/>
    </location>
</feature>
<evidence type="ECO:0000256" key="4">
    <source>
        <dbReference type="ARBA" id="ARBA00022989"/>
    </source>
</evidence>
<accession>A0A8J4E4S2</accession>
<gene>
    <name evidence="7" type="ORF">Vau01_067030</name>
</gene>
<feature type="transmembrane region" description="Helical" evidence="6">
    <location>
        <begin position="35"/>
        <end position="62"/>
    </location>
</feature>
<dbReference type="GO" id="GO:0005886">
    <property type="term" value="C:plasma membrane"/>
    <property type="evidence" value="ECO:0007669"/>
    <property type="project" value="UniProtKB-SubCell"/>
</dbReference>
<sequence length="339" mass="36022">MSVALVGVIIWFVFRQFANLSEVTAVIRDLTPAEIAILLLAAAWNLLTYWFVVVVATPGLRLPQAAVLTQSTTAVSNAVPAGGAVAVGLTYTMLSSWGFSRSRGTLFVVVTGIWNNFIKLGMPVLALAIVVLQGRPGGGRTTAATIGLVALIAAVAVFALILRSETFAARAGITAGRWASALLRLARRGPVHGWDLAVTKWRGRVIGLVRHRWHALTVSTLVSHLSLYLVLLVALRVTGVTDRQVGWAEVLVVFAFARLVTAIPITPGGVGVVELALITGLTRAGGDDAAVVAAVLLHRLLTFVLPIAIGGLTYLYWRRKRSWLDSAPPLSDSGTVVET</sequence>
<evidence type="ECO:0000256" key="1">
    <source>
        <dbReference type="ARBA" id="ARBA00004651"/>
    </source>
</evidence>
<feature type="transmembrane region" description="Helical" evidence="6">
    <location>
        <begin position="143"/>
        <end position="162"/>
    </location>
</feature>
<dbReference type="PANTHER" id="PTHR39087">
    <property type="entry name" value="UPF0104 MEMBRANE PROTEIN MJ1595"/>
    <property type="match status" value="1"/>
</dbReference>
<keyword evidence="2" id="KW-1003">Cell membrane</keyword>
<keyword evidence="5 6" id="KW-0472">Membrane</keyword>
<evidence type="ECO:0000256" key="5">
    <source>
        <dbReference type="ARBA" id="ARBA00023136"/>
    </source>
</evidence>
<name>A0A8J4E4S2_9ACTN</name>
<dbReference type="Proteomes" id="UP000612585">
    <property type="component" value="Unassembled WGS sequence"/>
</dbReference>
<protein>
    <recommendedName>
        <fullName evidence="9">Lysylphosphatidylglycerol synthase TM region</fullName>
    </recommendedName>
</protein>
<feature type="transmembrane region" description="Helical" evidence="6">
    <location>
        <begin position="290"/>
        <end position="317"/>
    </location>
</feature>
<feature type="transmembrane region" description="Helical" evidence="6">
    <location>
        <begin position="74"/>
        <end position="94"/>
    </location>
</feature>
<evidence type="ECO:0000256" key="3">
    <source>
        <dbReference type="ARBA" id="ARBA00022692"/>
    </source>
</evidence>
<dbReference type="PANTHER" id="PTHR39087:SF2">
    <property type="entry name" value="UPF0104 MEMBRANE PROTEIN MJ1595"/>
    <property type="match status" value="1"/>
</dbReference>
<comment type="caution">
    <text evidence="7">The sequence shown here is derived from an EMBL/GenBank/DDBJ whole genome shotgun (WGS) entry which is preliminary data.</text>
</comment>
<dbReference type="EMBL" id="BOPG01000045">
    <property type="protein sequence ID" value="GIJ59187.1"/>
    <property type="molecule type" value="Genomic_DNA"/>
</dbReference>
<proteinExistence type="predicted"/>
<dbReference type="AlphaFoldDB" id="A0A8J4E4S2"/>
<evidence type="ECO:0008006" key="9">
    <source>
        <dbReference type="Google" id="ProtNLM"/>
    </source>
</evidence>
<dbReference type="InterPro" id="IPR022791">
    <property type="entry name" value="L-PG_synthase/AglD"/>
</dbReference>
<comment type="subcellular location">
    <subcellularLocation>
        <location evidence="1">Cell membrane</location>
        <topology evidence="1">Multi-pass membrane protein</topology>
    </subcellularLocation>
</comment>
<organism evidence="7 8">
    <name type="scientific">Virgisporangium aurantiacum</name>
    <dbReference type="NCBI Taxonomy" id="175570"/>
    <lineage>
        <taxon>Bacteria</taxon>
        <taxon>Bacillati</taxon>
        <taxon>Actinomycetota</taxon>
        <taxon>Actinomycetes</taxon>
        <taxon>Micromonosporales</taxon>
        <taxon>Micromonosporaceae</taxon>
        <taxon>Virgisporangium</taxon>
    </lineage>
</organism>
<dbReference type="Pfam" id="PF03706">
    <property type="entry name" value="LPG_synthase_TM"/>
    <property type="match status" value="1"/>
</dbReference>
<keyword evidence="3 6" id="KW-0812">Transmembrane</keyword>